<organism evidence="1 2">
    <name type="scientific">Brachionus plicatilis</name>
    <name type="common">Marine rotifer</name>
    <name type="synonym">Brachionus muelleri</name>
    <dbReference type="NCBI Taxonomy" id="10195"/>
    <lineage>
        <taxon>Eukaryota</taxon>
        <taxon>Metazoa</taxon>
        <taxon>Spiralia</taxon>
        <taxon>Gnathifera</taxon>
        <taxon>Rotifera</taxon>
        <taxon>Eurotatoria</taxon>
        <taxon>Monogononta</taxon>
        <taxon>Pseudotrocha</taxon>
        <taxon>Ploima</taxon>
        <taxon>Brachionidae</taxon>
        <taxon>Brachionus</taxon>
    </lineage>
</organism>
<sequence>MELISQLFKQENNVNNRLLIQPTLSITITRLNSKEVPEKRGLLANEQTANDGTKHFSVGF</sequence>
<proteinExistence type="predicted"/>
<dbReference type="Proteomes" id="UP000276133">
    <property type="component" value="Unassembled WGS sequence"/>
</dbReference>
<comment type="caution">
    <text evidence="1">The sequence shown here is derived from an EMBL/GenBank/DDBJ whole genome shotgun (WGS) entry which is preliminary data.</text>
</comment>
<accession>A0A3M7PXW7</accession>
<dbReference type="EMBL" id="REGN01008463">
    <property type="protein sequence ID" value="RNA03518.1"/>
    <property type="molecule type" value="Genomic_DNA"/>
</dbReference>
<evidence type="ECO:0000313" key="2">
    <source>
        <dbReference type="Proteomes" id="UP000276133"/>
    </source>
</evidence>
<keyword evidence="2" id="KW-1185">Reference proteome</keyword>
<protein>
    <submittedName>
        <fullName evidence="1">Uncharacterized protein</fullName>
    </submittedName>
</protein>
<reference evidence="1 2" key="1">
    <citation type="journal article" date="2018" name="Sci. Rep.">
        <title>Genomic signatures of local adaptation to the degree of environmental predictability in rotifers.</title>
        <authorList>
            <person name="Franch-Gras L."/>
            <person name="Hahn C."/>
            <person name="Garcia-Roger E.M."/>
            <person name="Carmona M.J."/>
            <person name="Serra M."/>
            <person name="Gomez A."/>
        </authorList>
    </citation>
    <scope>NUCLEOTIDE SEQUENCE [LARGE SCALE GENOMIC DNA]</scope>
    <source>
        <strain evidence="1">HYR1</strain>
    </source>
</reference>
<evidence type="ECO:0000313" key="1">
    <source>
        <dbReference type="EMBL" id="RNA03518.1"/>
    </source>
</evidence>
<gene>
    <name evidence="1" type="ORF">BpHYR1_041716</name>
</gene>
<name>A0A3M7PXW7_BRAPC</name>
<dbReference type="AlphaFoldDB" id="A0A3M7PXW7"/>